<keyword evidence="2" id="KW-0378">Hydrolase</keyword>
<sequence length="197" mass="22508">MTKEVVKKLNDHINIQTATTTPVSKSLFEGYRNVYIKTESSTNFTSIITTTAPYKDAENPLLLVLASIMENEYLRTMVRVELGTFEIISYRDPKKCLGAFQKVLDICSMEDKITDEMVDRAVMKVFSSFDAPKKPSEKGRLEFSWRRLCRGGETPFSTQQRSRWSSLPESSGKKNGDDECSRIHQWRSSQTVIQQSS</sequence>
<proteinExistence type="predicted"/>
<gene>
    <name evidence="2" type="ORF">M9Y10_029718</name>
</gene>
<feature type="compositionally biased region" description="Polar residues" evidence="1">
    <location>
        <begin position="155"/>
        <end position="169"/>
    </location>
</feature>
<comment type="caution">
    <text evidence="2">The sequence shown here is derived from an EMBL/GenBank/DDBJ whole genome shotgun (WGS) entry which is preliminary data.</text>
</comment>
<feature type="compositionally biased region" description="Polar residues" evidence="1">
    <location>
        <begin position="186"/>
        <end position="197"/>
    </location>
</feature>
<dbReference type="Proteomes" id="UP001470230">
    <property type="component" value="Unassembled WGS sequence"/>
</dbReference>
<protein>
    <submittedName>
        <fullName evidence="2">Presequence protease, mitochondrial</fullName>
    </submittedName>
</protein>
<reference evidence="2 3" key="1">
    <citation type="submission" date="2024-04" db="EMBL/GenBank/DDBJ databases">
        <title>Tritrichomonas musculus Genome.</title>
        <authorList>
            <person name="Alves-Ferreira E."/>
            <person name="Grigg M."/>
            <person name="Lorenzi H."/>
            <person name="Galac M."/>
        </authorList>
    </citation>
    <scope>NUCLEOTIDE SEQUENCE [LARGE SCALE GENOMIC DNA]</scope>
    <source>
        <strain evidence="2 3">EAF2021</strain>
    </source>
</reference>
<accession>A0ABR2KN30</accession>
<dbReference type="Gene3D" id="3.30.830.10">
    <property type="entry name" value="Metalloenzyme, LuxS/M16 peptidase-like"/>
    <property type="match status" value="2"/>
</dbReference>
<dbReference type="SUPFAM" id="SSF63411">
    <property type="entry name" value="LuxS/MPP-like metallohydrolase"/>
    <property type="match status" value="1"/>
</dbReference>
<feature type="region of interest" description="Disordered" evidence="1">
    <location>
        <begin position="152"/>
        <end position="197"/>
    </location>
</feature>
<dbReference type="GO" id="GO:0008233">
    <property type="term" value="F:peptidase activity"/>
    <property type="evidence" value="ECO:0007669"/>
    <property type="project" value="UniProtKB-KW"/>
</dbReference>
<organism evidence="2 3">
    <name type="scientific">Tritrichomonas musculus</name>
    <dbReference type="NCBI Taxonomy" id="1915356"/>
    <lineage>
        <taxon>Eukaryota</taxon>
        <taxon>Metamonada</taxon>
        <taxon>Parabasalia</taxon>
        <taxon>Tritrichomonadida</taxon>
        <taxon>Tritrichomonadidae</taxon>
        <taxon>Tritrichomonas</taxon>
    </lineage>
</organism>
<dbReference type="InterPro" id="IPR011249">
    <property type="entry name" value="Metalloenz_LuxS/M16"/>
</dbReference>
<feature type="compositionally biased region" description="Basic and acidic residues" evidence="1">
    <location>
        <begin position="171"/>
        <end position="182"/>
    </location>
</feature>
<dbReference type="EMBL" id="JAPFFF010000004">
    <property type="protein sequence ID" value="KAK8892489.1"/>
    <property type="molecule type" value="Genomic_DNA"/>
</dbReference>
<evidence type="ECO:0000256" key="1">
    <source>
        <dbReference type="SAM" id="MobiDB-lite"/>
    </source>
</evidence>
<evidence type="ECO:0000313" key="3">
    <source>
        <dbReference type="Proteomes" id="UP001470230"/>
    </source>
</evidence>
<keyword evidence="3" id="KW-1185">Reference proteome</keyword>
<name>A0ABR2KN30_9EUKA</name>
<evidence type="ECO:0000313" key="2">
    <source>
        <dbReference type="EMBL" id="KAK8892489.1"/>
    </source>
</evidence>
<keyword evidence="2" id="KW-0645">Protease</keyword>
<dbReference type="GO" id="GO:0006508">
    <property type="term" value="P:proteolysis"/>
    <property type="evidence" value="ECO:0007669"/>
    <property type="project" value="UniProtKB-KW"/>
</dbReference>